<organism evidence="1 2">
    <name type="scientific">Ectobacillus funiculus</name>
    <dbReference type="NCBI Taxonomy" id="137993"/>
    <lineage>
        <taxon>Bacteria</taxon>
        <taxon>Bacillati</taxon>
        <taxon>Bacillota</taxon>
        <taxon>Bacilli</taxon>
        <taxon>Bacillales</taxon>
        <taxon>Bacillaceae</taxon>
        <taxon>Ectobacillus</taxon>
    </lineage>
</organism>
<dbReference type="EMBL" id="JBHMAF010000087">
    <property type="protein sequence ID" value="MFB9759755.1"/>
    <property type="molecule type" value="Genomic_DNA"/>
</dbReference>
<evidence type="ECO:0000313" key="2">
    <source>
        <dbReference type="Proteomes" id="UP001589609"/>
    </source>
</evidence>
<evidence type="ECO:0008006" key="3">
    <source>
        <dbReference type="Google" id="ProtNLM"/>
    </source>
</evidence>
<dbReference type="RefSeq" id="WP_342046405.1">
    <property type="nucleotide sequence ID" value="NZ_JAPCYI010000002.1"/>
</dbReference>
<comment type="caution">
    <text evidence="1">The sequence shown here is derived from an EMBL/GenBank/DDBJ whole genome shotgun (WGS) entry which is preliminary data.</text>
</comment>
<sequence length="472" mass="56459">MKKQSRLVKVVIDRVSRLNLLSICEKYLQTDLEHVVLSLYEQYYQDKDIKESFRLLKKDSFSRTKRRWINSAIKDYETQNQKKNKELIGEYRLLRKYYETSGKELFSEQFEGISCPEEVMKRRIEALTQWSNDEARYLTDYLYLHQKTRTQIEKAVYTDIAVIMGITLTDTSLQALDENIIESPFSTVENPFFANTRGKVHLTDPLLEREGKEYFLNHYNPYEDEGYQLLIEKEYVEENGNKVSDLDRLDYKIFLEVMSHRDELFATQKVITIKVGDIVKSLYKTDSKRNYKTVEDRIAKMKHYSMTKVESNRKTSYGIFDFVDITTNPNGTRIAEIHVNEVIYRDYIQRQTVRIYRNKVEKLSLDSSYHLLFVMQKERLICYETKSPYTVSRDYLYFSTKIRFRKRRKQENLKEVEEALDELVQQKIAVQSYRRSGQVFQITFIPIEEEEVKNLLEGDYEYMPLSPYKHIE</sequence>
<proteinExistence type="predicted"/>
<dbReference type="Proteomes" id="UP001589609">
    <property type="component" value="Unassembled WGS sequence"/>
</dbReference>
<evidence type="ECO:0000313" key="1">
    <source>
        <dbReference type="EMBL" id="MFB9759755.1"/>
    </source>
</evidence>
<gene>
    <name evidence="1" type="ORF">ACFFMS_15225</name>
</gene>
<name>A0ABV5WHB9_9BACI</name>
<accession>A0ABV5WHB9</accession>
<protein>
    <recommendedName>
        <fullName evidence="3">WYL domain-containing protein</fullName>
    </recommendedName>
</protein>
<keyword evidence="2" id="KW-1185">Reference proteome</keyword>
<reference evidence="1 2" key="1">
    <citation type="submission" date="2024-09" db="EMBL/GenBank/DDBJ databases">
        <authorList>
            <person name="Sun Q."/>
            <person name="Mori K."/>
        </authorList>
    </citation>
    <scope>NUCLEOTIDE SEQUENCE [LARGE SCALE GENOMIC DNA]</scope>
    <source>
        <strain evidence="1 2">JCM 11201</strain>
    </source>
</reference>